<keyword evidence="5 10" id="KW-0862">Zinc</keyword>
<dbReference type="Proteomes" id="UP000053676">
    <property type="component" value="Unassembled WGS sequence"/>
</dbReference>
<comment type="cofactor">
    <cofactor evidence="10 11">
        <name>Zn(2+)</name>
        <dbReference type="ChEBI" id="CHEBI:29105"/>
    </cofactor>
    <text evidence="10 11">Binds 1 zinc ion per subunit.</text>
</comment>
<name>W2THA1_NECAM</name>
<dbReference type="KEGG" id="nai:NECAME_09218"/>
<dbReference type="EC" id="3.4.24.-" evidence="11"/>
<dbReference type="Gene3D" id="1.10.10.1870">
    <property type="entry name" value="ShTK domain-like"/>
    <property type="match status" value="1"/>
</dbReference>
<dbReference type="SMART" id="SM00235">
    <property type="entry name" value="ZnMc"/>
    <property type="match status" value="1"/>
</dbReference>
<dbReference type="InterPro" id="IPR001506">
    <property type="entry name" value="Peptidase_M12A"/>
</dbReference>
<dbReference type="EMBL" id="KI659115">
    <property type="protein sequence ID" value="ETN80377.1"/>
    <property type="molecule type" value="Genomic_DNA"/>
</dbReference>
<dbReference type="GO" id="GO:0008270">
    <property type="term" value="F:zinc ion binding"/>
    <property type="evidence" value="ECO:0007669"/>
    <property type="project" value="UniProtKB-UniRule"/>
</dbReference>
<feature type="binding site" evidence="10">
    <location>
        <position position="173"/>
    </location>
    <ligand>
        <name>Zn(2+)</name>
        <dbReference type="ChEBI" id="CHEBI:29105"/>
        <note>catalytic</note>
    </ligand>
</feature>
<evidence type="ECO:0000313" key="15">
    <source>
        <dbReference type="Proteomes" id="UP000053676"/>
    </source>
</evidence>
<keyword evidence="15" id="KW-1185">Reference proteome</keyword>
<dbReference type="Gene3D" id="1.10.10.1940">
    <property type="match status" value="1"/>
</dbReference>
<evidence type="ECO:0000256" key="2">
    <source>
        <dbReference type="ARBA" id="ARBA00022670"/>
    </source>
</evidence>
<keyword evidence="8" id="KW-1015">Disulfide bond</keyword>
<keyword evidence="2 10" id="KW-0645">Protease</keyword>
<dbReference type="SMART" id="SM00254">
    <property type="entry name" value="ShKT"/>
    <property type="match status" value="2"/>
</dbReference>
<evidence type="ECO:0000259" key="13">
    <source>
        <dbReference type="PROSITE" id="PS51864"/>
    </source>
</evidence>
<evidence type="ECO:0000256" key="9">
    <source>
        <dbReference type="PROSITE-ProRule" id="PRU01005"/>
    </source>
</evidence>
<evidence type="ECO:0000259" key="12">
    <source>
        <dbReference type="PROSITE" id="PS51670"/>
    </source>
</evidence>
<evidence type="ECO:0000256" key="1">
    <source>
        <dbReference type="ARBA" id="ARBA00002657"/>
    </source>
</evidence>
<dbReference type="InterPro" id="IPR034035">
    <property type="entry name" value="Astacin-like_dom"/>
</dbReference>
<feature type="domain" description="ShKT" evidence="12">
    <location>
        <begin position="357"/>
        <end position="393"/>
    </location>
</feature>
<evidence type="ECO:0000256" key="7">
    <source>
        <dbReference type="ARBA" id="ARBA00023145"/>
    </source>
</evidence>
<keyword evidence="3 10" id="KW-0479">Metal-binding</keyword>
<feature type="binding site" evidence="10">
    <location>
        <position position="179"/>
    </location>
    <ligand>
        <name>Zn(2+)</name>
        <dbReference type="ChEBI" id="CHEBI:29105"/>
        <note>catalytic</note>
    </ligand>
</feature>
<dbReference type="AlphaFoldDB" id="W2THA1"/>
<dbReference type="MEROPS" id="M12.A20"/>
<dbReference type="OMA" id="RWENNIV"/>
<dbReference type="Pfam" id="PF01549">
    <property type="entry name" value="ShK"/>
    <property type="match status" value="2"/>
</dbReference>
<dbReference type="OrthoDB" id="291007at2759"/>
<accession>W2THA1</accession>
<evidence type="ECO:0000256" key="11">
    <source>
        <dbReference type="RuleBase" id="RU361183"/>
    </source>
</evidence>
<dbReference type="GO" id="GO:0006508">
    <property type="term" value="P:proteolysis"/>
    <property type="evidence" value="ECO:0007669"/>
    <property type="project" value="UniProtKB-KW"/>
</dbReference>
<comment type="function">
    <text evidence="1">Metalloprotease.</text>
</comment>
<dbReference type="InterPro" id="IPR003582">
    <property type="entry name" value="ShKT_dom"/>
</dbReference>
<dbReference type="PROSITE" id="PS51257">
    <property type="entry name" value="PROKAR_LIPOPROTEIN"/>
    <property type="match status" value="1"/>
</dbReference>
<feature type="domain" description="Peptidase M12A" evidence="13">
    <location>
        <begin position="73"/>
        <end position="276"/>
    </location>
</feature>
<feature type="active site" evidence="10">
    <location>
        <position position="170"/>
    </location>
</feature>
<dbReference type="CTD" id="25349247"/>
<dbReference type="SUPFAM" id="SSF55486">
    <property type="entry name" value="Metalloproteases ('zincins'), catalytic domain"/>
    <property type="match status" value="1"/>
</dbReference>
<keyword evidence="7" id="KW-0865">Zymogen</keyword>
<feature type="domain" description="ShKT" evidence="12">
    <location>
        <begin position="295"/>
        <end position="331"/>
    </location>
</feature>
<comment type="caution">
    <text evidence="9">Lacks conserved residue(s) required for the propagation of feature annotation.</text>
</comment>
<dbReference type="GO" id="GO:0004222">
    <property type="term" value="F:metalloendopeptidase activity"/>
    <property type="evidence" value="ECO:0007669"/>
    <property type="project" value="UniProtKB-UniRule"/>
</dbReference>
<evidence type="ECO:0000313" key="14">
    <source>
        <dbReference type="EMBL" id="ETN80377.1"/>
    </source>
</evidence>
<keyword evidence="4 10" id="KW-0378">Hydrolase</keyword>
<evidence type="ECO:0000256" key="5">
    <source>
        <dbReference type="ARBA" id="ARBA00022833"/>
    </source>
</evidence>
<dbReference type="STRING" id="51031.W2THA1"/>
<organism evidence="14 15">
    <name type="scientific">Necator americanus</name>
    <name type="common">Human hookworm</name>
    <dbReference type="NCBI Taxonomy" id="51031"/>
    <lineage>
        <taxon>Eukaryota</taxon>
        <taxon>Metazoa</taxon>
        <taxon>Ecdysozoa</taxon>
        <taxon>Nematoda</taxon>
        <taxon>Chromadorea</taxon>
        <taxon>Rhabditida</taxon>
        <taxon>Rhabditina</taxon>
        <taxon>Rhabditomorpha</taxon>
        <taxon>Strongyloidea</taxon>
        <taxon>Ancylostomatidae</taxon>
        <taxon>Bunostominae</taxon>
        <taxon>Necator</taxon>
    </lineage>
</organism>
<evidence type="ECO:0000256" key="3">
    <source>
        <dbReference type="ARBA" id="ARBA00022723"/>
    </source>
</evidence>
<dbReference type="PANTHER" id="PTHR10127:SF852">
    <property type="entry name" value="ZINC METALLOPROTEINASE NAS-12"/>
    <property type="match status" value="1"/>
</dbReference>
<dbReference type="PROSITE" id="PS51864">
    <property type="entry name" value="ASTACIN"/>
    <property type="match status" value="1"/>
</dbReference>
<dbReference type="GeneID" id="25349247"/>
<keyword evidence="6 10" id="KW-0482">Metalloprotease</keyword>
<sequence length="411" mass="46518">MATYKSAETMLCTFCARNPPLSMLASLACVIAITAASALQSWEVNEKSTNQQTMYGDMILTPLQRQRYGMRSNPVRGVSRKGNSVNRWSNNVIPYTLSSQYSEEQKKIIRNSLATLENISCFRFVQRTTERDFLVIVPLDGCYSFVGKIGGPQKLSLAADCVADYIVWHEMMHAIGFEHEHQRPDRDNFIRVVYNNVQPGQIANFEKLSPNEVDYDDEYDYESIMHYDSYAFGRRDPRSSRRLATMIPKKKGVALNDNLKMSPADIRKLNELGKCNNNIQEEKHSFLKEEESVECIDEIGYCEGMWEGGFCTLEFYRPTMLKYCAKTCGLCDGAAMDMEPENEQSGKHIGEESSPDCKDKDPQCPFYARNGFCTDPFYEGIRAVRCPYSCNLCGAVSSSSSPTTSFLSTSF</sequence>
<dbReference type="CDD" id="cd04280">
    <property type="entry name" value="ZnMc_astacin_like"/>
    <property type="match status" value="1"/>
</dbReference>
<dbReference type="InterPro" id="IPR024079">
    <property type="entry name" value="MetalloPept_cat_dom_sf"/>
</dbReference>
<evidence type="ECO:0000256" key="4">
    <source>
        <dbReference type="ARBA" id="ARBA00022801"/>
    </source>
</evidence>
<dbReference type="PANTHER" id="PTHR10127">
    <property type="entry name" value="DISCOIDIN, CUB, EGF, LAMININ , AND ZINC METALLOPROTEASE DOMAIN CONTAINING"/>
    <property type="match status" value="1"/>
</dbReference>
<evidence type="ECO:0000256" key="6">
    <source>
        <dbReference type="ARBA" id="ARBA00023049"/>
    </source>
</evidence>
<proteinExistence type="predicted"/>
<evidence type="ECO:0000256" key="8">
    <source>
        <dbReference type="ARBA" id="ARBA00023157"/>
    </source>
</evidence>
<reference evidence="15" key="1">
    <citation type="journal article" date="2014" name="Nat. Genet.">
        <title>Genome of the human hookworm Necator americanus.</title>
        <authorList>
            <person name="Tang Y.T."/>
            <person name="Gao X."/>
            <person name="Rosa B.A."/>
            <person name="Abubucker S."/>
            <person name="Hallsworth-Pepin K."/>
            <person name="Martin J."/>
            <person name="Tyagi R."/>
            <person name="Heizer E."/>
            <person name="Zhang X."/>
            <person name="Bhonagiri-Palsikar V."/>
            <person name="Minx P."/>
            <person name="Warren W.C."/>
            <person name="Wang Q."/>
            <person name="Zhan B."/>
            <person name="Hotez P.J."/>
            <person name="Sternberg P.W."/>
            <person name="Dougall A."/>
            <person name="Gaze S.T."/>
            <person name="Mulvenna J."/>
            <person name="Sotillo J."/>
            <person name="Ranganathan S."/>
            <person name="Rabelo E.M."/>
            <person name="Wilson R.K."/>
            <person name="Felgner P.L."/>
            <person name="Bethony J."/>
            <person name="Hawdon J.M."/>
            <person name="Gasser R.B."/>
            <person name="Loukas A."/>
            <person name="Mitreva M."/>
        </authorList>
    </citation>
    <scope>NUCLEOTIDE SEQUENCE [LARGE SCALE GENOMIC DNA]</scope>
</reference>
<feature type="binding site" evidence="10">
    <location>
        <position position="169"/>
    </location>
    <ligand>
        <name>Zn(2+)</name>
        <dbReference type="ChEBI" id="CHEBI:29105"/>
        <note>catalytic</note>
    </ligand>
</feature>
<gene>
    <name evidence="14" type="ORF">NECAME_09218</name>
</gene>
<protein>
    <recommendedName>
        <fullName evidence="11">Metalloendopeptidase</fullName>
        <ecNumber evidence="11">3.4.24.-</ecNumber>
    </recommendedName>
</protein>
<dbReference type="InterPro" id="IPR006026">
    <property type="entry name" value="Peptidase_Metallo"/>
</dbReference>
<dbReference type="Gene3D" id="3.40.390.10">
    <property type="entry name" value="Collagenase (Catalytic Domain)"/>
    <property type="match status" value="1"/>
</dbReference>
<evidence type="ECO:0000256" key="10">
    <source>
        <dbReference type="PROSITE-ProRule" id="PRU01211"/>
    </source>
</evidence>
<dbReference type="PROSITE" id="PS51670">
    <property type="entry name" value="SHKT"/>
    <property type="match status" value="2"/>
</dbReference>
<dbReference type="Pfam" id="PF01400">
    <property type="entry name" value="Astacin"/>
    <property type="match status" value="1"/>
</dbReference>
<dbReference type="PRINTS" id="PR00480">
    <property type="entry name" value="ASTACIN"/>
</dbReference>